<dbReference type="EMBL" id="FXUA01000003">
    <property type="protein sequence ID" value="SMP22005.1"/>
    <property type="molecule type" value="Genomic_DNA"/>
</dbReference>
<keyword evidence="2" id="KW-1185">Reference proteome</keyword>
<proteinExistence type="predicted"/>
<dbReference type="Proteomes" id="UP001157915">
    <property type="component" value="Unassembled WGS sequence"/>
</dbReference>
<accession>A0ABY1NYE9</accession>
<name>A0ABY1NYE9_9BACT</name>
<dbReference type="InterPro" id="IPR036513">
    <property type="entry name" value="STAS_dom_sf"/>
</dbReference>
<protein>
    <submittedName>
        <fullName evidence="1">SpoIIAA-like</fullName>
    </submittedName>
</protein>
<dbReference type="Gene3D" id="3.40.50.10600">
    <property type="entry name" value="SpoIIaa-like domains"/>
    <property type="match status" value="1"/>
</dbReference>
<dbReference type="Pfam" id="PF11964">
    <property type="entry name" value="SpoIIAA-like"/>
    <property type="match status" value="1"/>
</dbReference>
<gene>
    <name evidence="1" type="ORF">SAMN06265367_103395</name>
</gene>
<dbReference type="RefSeq" id="WP_283412909.1">
    <property type="nucleotide sequence ID" value="NZ_FXUA01000003.1"/>
</dbReference>
<sequence length="117" mass="13486">MEVNYYIEEGLLRYVIDGVITVDDTRELQIARDKLAANKTIKVLAIVTSFKGYESLEAFKNAIYGDIHMLPKLSKYAMLTDSFWLSFLVAFLNSLMCKSKLKAFSFRDRNLAESWLD</sequence>
<evidence type="ECO:0000313" key="1">
    <source>
        <dbReference type="EMBL" id="SMP22005.1"/>
    </source>
</evidence>
<dbReference type="InterPro" id="IPR021866">
    <property type="entry name" value="SpoIIAA-like"/>
</dbReference>
<reference evidence="1 2" key="1">
    <citation type="submission" date="2017-05" db="EMBL/GenBank/DDBJ databases">
        <authorList>
            <person name="Varghese N."/>
            <person name="Submissions S."/>
        </authorList>
    </citation>
    <scope>NUCLEOTIDE SEQUENCE [LARGE SCALE GENOMIC DNA]</scope>
    <source>
        <strain evidence="1 2">DSM 15360</strain>
    </source>
</reference>
<dbReference type="InterPro" id="IPR038396">
    <property type="entry name" value="SpoIIAA-like_sf"/>
</dbReference>
<comment type="caution">
    <text evidence="1">The sequence shown here is derived from an EMBL/GenBank/DDBJ whole genome shotgun (WGS) entry which is preliminary data.</text>
</comment>
<organism evidence="1 2">
    <name type="scientific">Algoriphagus winogradskyi</name>
    <dbReference type="NCBI Taxonomy" id="237017"/>
    <lineage>
        <taxon>Bacteria</taxon>
        <taxon>Pseudomonadati</taxon>
        <taxon>Bacteroidota</taxon>
        <taxon>Cytophagia</taxon>
        <taxon>Cytophagales</taxon>
        <taxon>Cyclobacteriaceae</taxon>
        <taxon>Algoriphagus</taxon>
    </lineage>
</organism>
<evidence type="ECO:0000313" key="2">
    <source>
        <dbReference type="Proteomes" id="UP001157915"/>
    </source>
</evidence>
<dbReference type="SUPFAM" id="SSF52091">
    <property type="entry name" value="SpoIIaa-like"/>
    <property type="match status" value="1"/>
</dbReference>